<evidence type="ECO:0000313" key="21">
    <source>
        <dbReference type="Proteomes" id="UP000253529"/>
    </source>
</evidence>
<evidence type="ECO:0000313" key="20">
    <source>
        <dbReference type="EMBL" id="RBP00798.1"/>
    </source>
</evidence>
<evidence type="ECO:0000256" key="1">
    <source>
        <dbReference type="ARBA" id="ARBA00001007"/>
    </source>
</evidence>
<dbReference type="SUPFAM" id="SSF54197">
    <property type="entry name" value="HIT-like"/>
    <property type="match status" value="1"/>
</dbReference>
<keyword evidence="12" id="KW-1133">Transmembrane helix</keyword>
<evidence type="ECO:0000256" key="15">
    <source>
        <dbReference type="ARBA" id="ARBA00023209"/>
    </source>
</evidence>
<evidence type="ECO:0000256" key="18">
    <source>
        <dbReference type="ARBA" id="ARBA00032892"/>
    </source>
</evidence>
<proteinExistence type="inferred from homology"/>
<evidence type="ECO:0000256" key="9">
    <source>
        <dbReference type="ARBA" id="ARBA00022516"/>
    </source>
</evidence>
<evidence type="ECO:0000256" key="11">
    <source>
        <dbReference type="ARBA" id="ARBA00022801"/>
    </source>
</evidence>
<dbReference type="InterPro" id="IPR003763">
    <property type="entry name" value="CDP-diacylglyc_Pase"/>
</dbReference>
<comment type="pathway">
    <text evidence="4">Lipid metabolism.</text>
</comment>
<evidence type="ECO:0000256" key="5">
    <source>
        <dbReference type="ARBA" id="ARBA00006435"/>
    </source>
</evidence>
<evidence type="ECO:0000256" key="16">
    <source>
        <dbReference type="ARBA" id="ARBA00023264"/>
    </source>
</evidence>
<feature type="region of interest" description="Disordered" evidence="19">
    <location>
        <begin position="21"/>
        <end position="74"/>
    </location>
</feature>
<keyword evidence="8" id="KW-1003">Cell membrane</keyword>
<evidence type="ECO:0000256" key="6">
    <source>
        <dbReference type="ARBA" id="ARBA00012375"/>
    </source>
</evidence>
<dbReference type="OrthoDB" id="481399at2"/>
<comment type="catalytic activity">
    <reaction evidence="1">
        <text>a CDP-1,2-diacyl-sn-glycerol + H2O = a 1,2-diacyl-sn-glycero-3-phosphate + CMP + 2 H(+)</text>
        <dbReference type="Rhea" id="RHEA:15221"/>
        <dbReference type="ChEBI" id="CHEBI:15377"/>
        <dbReference type="ChEBI" id="CHEBI:15378"/>
        <dbReference type="ChEBI" id="CHEBI:58332"/>
        <dbReference type="ChEBI" id="CHEBI:58608"/>
        <dbReference type="ChEBI" id="CHEBI:60377"/>
        <dbReference type="EC" id="3.6.1.26"/>
    </reaction>
</comment>
<comment type="caution">
    <text evidence="20">The sequence shown here is derived from an EMBL/GenBank/DDBJ whole genome shotgun (WGS) entry which is preliminary data.</text>
</comment>
<dbReference type="GO" id="GO:0008715">
    <property type="term" value="F:CDP-diacylglycerol diphosphatase activity"/>
    <property type="evidence" value="ECO:0007669"/>
    <property type="project" value="UniProtKB-EC"/>
</dbReference>
<name>A0A366EEQ7_9HYPH</name>
<keyword evidence="21" id="KW-1185">Reference proteome</keyword>
<dbReference type="Gene3D" id="3.30.428.30">
    <property type="entry name" value="HIT family - CDH-like"/>
    <property type="match status" value="1"/>
</dbReference>
<dbReference type="EC" id="3.6.1.26" evidence="6"/>
<comment type="subcellular location">
    <subcellularLocation>
        <location evidence="2">Cell membrane</location>
        <topology evidence="2">Single-pass membrane protein</topology>
    </subcellularLocation>
</comment>
<evidence type="ECO:0000256" key="19">
    <source>
        <dbReference type="SAM" id="MobiDB-lite"/>
    </source>
</evidence>
<comment type="pathway">
    <text evidence="3">Phospholipid metabolism; CDP-diacylglycerol degradation; phosphatidate from CDP-diacylglycerol: step 1/1.</text>
</comment>
<sequence length="353" mass="36536">MASQRLEEMCFGSQFGKSLRVAEAGRGSTSGQGSPPPRPYRAAGSAAALSAARKSEGRNQMTLQEHEKTGFGSRFGESLAVAEGGRGATATGTPPSRPSRAALAFVLAFVAGSGAALSVAHADPDALWRIVHGACVPHAEAGEGPKPCERVGLAHGEAAGVAILKDIHGVAQMLAIPTRKIAGVEDPEMLAPDAPPVFGDAWAAKPLLEAKLGGAALPREAVGLTINSEWSRSQQQLHVHVDCMRVDVAEALKTYRSALDDHWRAMTVALNGRTYLARRLDSADLVDAEPLKLLADGVAGAKANMGAWTLAAVGADFGGKPGFILLAEPFSLEGGGHAEALQDHDCAIAKLAP</sequence>
<gene>
    <name evidence="20" type="ORF">DFR50_16710</name>
</gene>
<dbReference type="AlphaFoldDB" id="A0A366EEQ7"/>
<dbReference type="GO" id="GO:0005886">
    <property type="term" value="C:plasma membrane"/>
    <property type="evidence" value="ECO:0007669"/>
    <property type="project" value="UniProtKB-SubCell"/>
</dbReference>
<keyword evidence="15" id="KW-0594">Phospholipid biosynthesis</keyword>
<accession>A0A366EEQ7</accession>
<feature type="compositionally biased region" description="Low complexity" evidence="19">
    <location>
        <begin position="40"/>
        <end position="52"/>
    </location>
</feature>
<dbReference type="GO" id="GO:0046342">
    <property type="term" value="P:CDP-diacylglycerol catabolic process"/>
    <property type="evidence" value="ECO:0007669"/>
    <property type="project" value="UniProtKB-UniPathway"/>
</dbReference>
<dbReference type="GO" id="GO:0008654">
    <property type="term" value="P:phospholipid biosynthetic process"/>
    <property type="evidence" value="ECO:0007669"/>
    <property type="project" value="UniProtKB-KW"/>
</dbReference>
<evidence type="ECO:0000256" key="10">
    <source>
        <dbReference type="ARBA" id="ARBA00022692"/>
    </source>
</evidence>
<evidence type="ECO:0000256" key="8">
    <source>
        <dbReference type="ARBA" id="ARBA00022475"/>
    </source>
</evidence>
<evidence type="ECO:0000256" key="12">
    <source>
        <dbReference type="ARBA" id="ARBA00022989"/>
    </source>
</evidence>
<evidence type="ECO:0000256" key="13">
    <source>
        <dbReference type="ARBA" id="ARBA00023098"/>
    </source>
</evidence>
<keyword evidence="9" id="KW-0444">Lipid biosynthesis</keyword>
<dbReference type="Proteomes" id="UP000253529">
    <property type="component" value="Unassembled WGS sequence"/>
</dbReference>
<keyword evidence="14" id="KW-0472">Membrane</keyword>
<comment type="similarity">
    <text evidence="5">Belongs to the Cdh family.</text>
</comment>
<evidence type="ECO:0000256" key="2">
    <source>
        <dbReference type="ARBA" id="ARBA00004162"/>
    </source>
</evidence>
<protein>
    <recommendedName>
        <fullName evidence="7">CDP-diacylglycerol pyrophosphatase</fullName>
        <ecNumber evidence="6">3.6.1.26</ecNumber>
    </recommendedName>
    <alternativeName>
        <fullName evidence="17">CDP-diacylglycerol phosphatidylhydrolase</fullName>
    </alternativeName>
    <alternativeName>
        <fullName evidence="18">CDP-diglyceride hydrolase</fullName>
    </alternativeName>
</protein>
<organism evidence="20 21">
    <name type="scientific">Roseiarcus fermentans</name>
    <dbReference type="NCBI Taxonomy" id="1473586"/>
    <lineage>
        <taxon>Bacteria</taxon>
        <taxon>Pseudomonadati</taxon>
        <taxon>Pseudomonadota</taxon>
        <taxon>Alphaproteobacteria</taxon>
        <taxon>Hyphomicrobiales</taxon>
        <taxon>Roseiarcaceae</taxon>
        <taxon>Roseiarcus</taxon>
    </lineage>
</organism>
<reference evidence="20 21" key="1">
    <citation type="submission" date="2018-06" db="EMBL/GenBank/DDBJ databases">
        <title>Genomic Encyclopedia of Type Strains, Phase IV (KMG-IV): sequencing the most valuable type-strain genomes for metagenomic binning, comparative biology and taxonomic classification.</title>
        <authorList>
            <person name="Goeker M."/>
        </authorList>
    </citation>
    <scope>NUCLEOTIDE SEQUENCE [LARGE SCALE GENOMIC DNA]</scope>
    <source>
        <strain evidence="20 21">DSM 24875</strain>
    </source>
</reference>
<dbReference type="EMBL" id="QNRK01000067">
    <property type="protein sequence ID" value="RBP00798.1"/>
    <property type="molecule type" value="Genomic_DNA"/>
</dbReference>
<keyword evidence="16" id="KW-1208">Phospholipid metabolism</keyword>
<keyword evidence="13" id="KW-0443">Lipid metabolism</keyword>
<keyword evidence="10" id="KW-0812">Transmembrane</keyword>
<evidence type="ECO:0000256" key="3">
    <source>
        <dbReference type="ARBA" id="ARBA00004927"/>
    </source>
</evidence>
<evidence type="ECO:0000256" key="7">
    <source>
        <dbReference type="ARBA" id="ARBA00019608"/>
    </source>
</evidence>
<dbReference type="Pfam" id="PF02611">
    <property type="entry name" value="CDH"/>
    <property type="match status" value="1"/>
</dbReference>
<evidence type="ECO:0000256" key="4">
    <source>
        <dbReference type="ARBA" id="ARBA00005189"/>
    </source>
</evidence>
<keyword evidence="11" id="KW-0378">Hydrolase</keyword>
<evidence type="ECO:0000256" key="14">
    <source>
        <dbReference type="ARBA" id="ARBA00023136"/>
    </source>
</evidence>
<dbReference type="InterPro" id="IPR036265">
    <property type="entry name" value="HIT-like_sf"/>
</dbReference>
<evidence type="ECO:0000256" key="17">
    <source>
        <dbReference type="ARBA" id="ARBA00032888"/>
    </source>
</evidence>
<dbReference type="UniPathway" id="UPA00609">
    <property type="reaction ID" value="UER00664"/>
</dbReference>